<organism evidence="1 2">
    <name type="scientific">Nannocystis punicea</name>
    <dbReference type="NCBI Taxonomy" id="2995304"/>
    <lineage>
        <taxon>Bacteria</taxon>
        <taxon>Pseudomonadati</taxon>
        <taxon>Myxococcota</taxon>
        <taxon>Polyangia</taxon>
        <taxon>Nannocystales</taxon>
        <taxon>Nannocystaceae</taxon>
        <taxon>Nannocystis</taxon>
    </lineage>
</organism>
<proteinExistence type="predicted"/>
<dbReference type="Proteomes" id="UP001164459">
    <property type="component" value="Chromosome"/>
</dbReference>
<evidence type="ECO:0000313" key="1">
    <source>
        <dbReference type="EMBL" id="WAS94884.1"/>
    </source>
</evidence>
<gene>
    <name evidence="1" type="ORF">O0S08_01875</name>
</gene>
<dbReference type="EMBL" id="CP114040">
    <property type="protein sequence ID" value="WAS94884.1"/>
    <property type="molecule type" value="Genomic_DNA"/>
</dbReference>
<accession>A0ABY7H797</accession>
<evidence type="ECO:0000313" key="2">
    <source>
        <dbReference type="Proteomes" id="UP001164459"/>
    </source>
</evidence>
<reference evidence="1" key="1">
    <citation type="submission" date="2022-11" db="EMBL/GenBank/DDBJ databases">
        <title>Minimal conservation of predation-associated metabolite biosynthetic gene clusters underscores biosynthetic potential of Myxococcota including descriptions for ten novel species: Archangium lansinium sp. nov., Myxococcus landrumus sp. nov., Nannocystis bai.</title>
        <authorList>
            <person name="Ahearne A."/>
            <person name="Stevens C."/>
            <person name="Dowd S."/>
        </authorList>
    </citation>
    <scope>NUCLEOTIDE SEQUENCE</scope>
    <source>
        <strain evidence="1">Fl3</strain>
    </source>
</reference>
<protein>
    <submittedName>
        <fullName evidence="1">Uncharacterized protein</fullName>
    </submittedName>
</protein>
<sequence>MGVGVLPRATAGLAAALGLAWPRLRVGLGYSRWFRSPARWGEDRSIGADLSLHVATLRAGPVRRVGPVELQAGLGLEFGALRAAGFGSEVNLDRRTWWGATLVGGGLAWAPRALRGHGALLVQAELVVPLHRPTLLYNREPIFRPGAAGVRAGVQLEVRFF</sequence>
<name>A0ABY7H797_9BACT</name>
<keyword evidence="2" id="KW-1185">Reference proteome</keyword>
<dbReference type="RefSeq" id="WP_269037219.1">
    <property type="nucleotide sequence ID" value="NZ_CP114040.1"/>
</dbReference>